<accession>A0A7V9W1F9</accession>
<dbReference type="EMBL" id="JACEFT010000010">
    <property type="protein sequence ID" value="MBA2779252.1"/>
    <property type="molecule type" value="Genomic_DNA"/>
</dbReference>
<dbReference type="Proteomes" id="UP000518091">
    <property type="component" value="Unassembled WGS sequence"/>
</dbReference>
<protein>
    <submittedName>
        <fullName evidence="1">Phosphohistidine phosphatase SixA</fullName>
    </submittedName>
</protein>
<reference evidence="2 4" key="1">
    <citation type="submission" date="2020-05" db="EMBL/GenBank/DDBJ databases">
        <title>Comparative genomic analysis of denitrifying bacteria from Halomonas genus.</title>
        <authorList>
            <person name="Wang L."/>
            <person name="Shao Z."/>
        </authorList>
    </citation>
    <scope>NUCLEOTIDE SEQUENCE [LARGE SCALE GENOMIC DNA]</scope>
    <source>
        <strain evidence="2 4">DSM 17331</strain>
    </source>
</reference>
<evidence type="ECO:0000313" key="2">
    <source>
        <dbReference type="EMBL" id="MCG6660892.1"/>
    </source>
</evidence>
<dbReference type="SUPFAM" id="SSF53254">
    <property type="entry name" value="Phosphoglycerate mutase-like"/>
    <property type="match status" value="1"/>
</dbReference>
<dbReference type="GO" id="GO:0101006">
    <property type="term" value="F:protein histidine phosphatase activity"/>
    <property type="evidence" value="ECO:0007669"/>
    <property type="project" value="InterPro"/>
</dbReference>
<proteinExistence type="predicted"/>
<keyword evidence="4" id="KW-1185">Reference proteome</keyword>
<dbReference type="EMBL" id="JABFUB010000002">
    <property type="protein sequence ID" value="MCG6660892.1"/>
    <property type="molecule type" value="Genomic_DNA"/>
</dbReference>
<dbReference type="Gene3D" id="3.40.50.1240">
    <property type="entry name" value="Phosphoglycerate mutase-like"/>
    <property type="match status" value="1"/>
</dbReference>
<gene>
    <name evidence="1" type="primary">sixA</name>
    <name evidence="1" type="ORF">H1D44_10095</name>
    <name evidence="2" type="ORF">HOP48_04910</name>
</gene>
<evidence type="ECO:0000313" key="1">
    <source>
        <dbReference type="EMBL" id="MBA2779252.1"/>
    </source>
</evidence>
<evidence type="ECO:0000313" key="4">
    <source>
        <dbReference type="Proteomes" id="UP000814353"/>
    </source>
</evidence>
<name>A0A7V9W1F9_9GAMM</name>
<dbReference type="InterPro" id="IPR029033">
    <property type="entry name" value="His_PPase_superfam"/>
</dbReference>
<dbReference type="Pfam" id="PF00300">
    <property type="entry name" value="His_Phos_1"/>
    <property type="match status" value="1"/>
</dbReference>
<organism evidence="1 3">
    <name type="scientific">Billgrantia kenyensis</name>
    <dbReference type="NCBI Taxonomy" id="321266"/>
    <lineage>
        <taxon>Bacteria</taxon>
        <taxon>Pseudomonadati</taxon>
        <taxon>Pseudomonadota</taxon>
        <taxon>Gammaproteobacteria</taxon>
        <taxon>Oceanospirillales</taxon>
        <taxon>Halomonadaceae</taxon>
        <taxon>Billgrantia</taxon>
    </lineage>
</organism>
<evidence type="ECO:0000313" key="3">
    <source>
        <dbReference type="Proteomes" id="UP000518091"/>
    </source>
</evidence>
<dbReference type="InterPro" id="IPR004449">
    <property type="entry name" value="SixA"/>
</dbReference>
<dbReference type="NCBIfam" id="TIGR00249">
    <property type="entry name" value="sixA"/>
    <property type="match status" value="1"/>
</dbReference>
<dbReference type="SMART" id="SM00855">
    <property type="entry name" value="PGAM"/>
    <property type="match status" value="1"/>
</dbReference>
<dbReference type="Proteomes" id="UP000814353">
    <property type="component" value="Unassembled WGS sequence"/>
</dbReference>
<dbReference type="RefSeq" id="WP_181514727.1">
    <property type="nucleotide sequence ID" value="NZ_JABFUB010000002.1"/>
</dbReference>
<dbReference type="GO" id="GO:0005737">
    <property type="term" value="C:cytoplasm"/>
    <property type="evidence" value="ECO:0007669"/>
    <property type="project" value="InterPro"/>
</dbReference>
<dbReference type="AlphaFoldDB" id="A0A7V9W1F9"/>
<sequence>MSSRLFIMRHGEAGPGYPDSERELTARGHAEAERVSTWLAQQPLQGGLLFTSPYRRARQTAAHLAEALQLEPMEHAAITPDDAPAAVCDWLLDMSANRPIVLVSHMPLVGLLTGLLVEGRVDRGLGFPTAGVAELEGEVWAAGCARLLRFIGPHDIS</sequence>
<dbReference type="InterPro" id="IPR013078">
    <property type="entry name" value="His_Pase_superF_clade-1"/>
</dbReference>
<comment type="caution">
    <text evidence="1">The sequence shown here is derived from an EMBL/GenBank/DDBJ whole genome shotgun (WGS) entry which is preliminary data.</text>
</comment>
<dbReference type="CDD" id="cd07067">
    <property type="entry name" value="HP_PGM_like"/>
    <property type="match status" value="1"/>
</dbReference>
<reference evidence="1 3" key="2">
    <citation type="submission" date="2020-07" db="EMBL/GenBank/DDBJ databases">
        <title>Identification of Halomonas strains.</title>
        <authorList>
            <person name="Xiao Z."/>
            <person name="Shen J."/>
        </authorList>
    </citation>
    <scope>NUCLEOTIDE SEQUENCE [LARGE SCALE GENOMIC DNA]</scope>
    <source>
        <strain evidence="1 3">DSM 17331</strain>
    </source>
</reference>